<proteinExistence type="predicted"/>
<feature type="transmembrane region" description="Helical" evidence="5">
    <location>
        <begin position="237"/>
        <end position="258"/>
    </location>
</feature>
<protein>
    <submittedName>
        <fullName evidence="7">O-antigen ligase family protein</fullName>
    </submittedName>
</protein>
<feature type="transmembrane region" description="Helical" evidence="5">
    <location>
        <begin position="202"/>
        <end position="231"/>
    </location>
</feature>
<dbReference type="GO" id="GO:0016874">
    <property type="term" value="F:ligase activity"/>
    <property type="evidence" value="ECO:0007669"/>
    <property type="project" value="UniProtKB-KW"/>
</dbReference>
<feature type="transmembrane region" description="Helical" evidence="5">
    <location>
        <begin position="64"/>
        <end position="83"/>
    </location>
</feature>
<keyword evidence="7" id="KW-0436">Ligase</keyword>
<evidence type="ECO:0000256" key="4">
    <source>
        <dbReference type="ARBA" id="ARBA00023136"/>
    </source>
</evidence>
<evidence type="ECO:0000256" key="5">
    <source>
        <dbReference type="SAM" id="Phobius"/>
    </source>
</evidence>
<dbReference type="Pfam" id="PF04932">
    <property type="entry name" value="Wzy_C"/>
    <property type="match status" value="1"/>
</dbReference>
<evidence type="ECO:0000256" key="1">
    <source>
        <dbReference type="ARBA" id="ARBA00004141"/>
    </source>
</evidence>
<dbReference type="RefSeq" id="WP_313875343.1">
    <property type="nucleotide sequence ID" value="NZ_JAVBIK010000001.1"/>
</dbReference>
<feature type="transmembrane region" description="Helical" evidence="5">
    <location>
        <begin position="174"/>
        <end position="195"/>
    </location>
</feature>
<gene>
    <name evidence="7" type="ORF">RAE19_13300</name>
</gene>
<feature type="transmembrane region" description="Helical" evidence="5">
    <location>
        <begin position="367"/>
        <end position="384"/>
    </location>
</feature>
<comment type="caution">
    <text evidence="7">The sequence shown here is derived from an EMBL/GenBank/DDBJ whole genome shotgun (WGS) entry which is preliminary data.</text>
</comment>
<evidence type="ECO:0000256" key="3">
    <source>
        <dbReference type="ARBA" id="ARBA00022989"/>
    </source>
</evidence>
<accession>A0ABU3KPK0</accession>
<evidence type="ECO:0000313" key="7">
    <source>
        <dbReference type="EMBL" id="MDT7519676.1"/>
    </source>
</evidence>
<comment type="subcellular location">
    <subcellularLocation>
        <location evidence="1">Membrane</location>
        <topology evidence="1">Multi-pass membrane protein</topology>
    </subcellularLocation>
</comment>
<name>A0ABU3KPK0_9BURK</name>
<keyword evidence="2 5" id="KW-0812">Transmembrane</keyword>
<evidence type="ECO:0000259" key="6">
    <source>
        <dbReference type="Pfam" id="PF04932"/>
    </source>
</evidence>
<dbReference type="Proteomes" id="UP001321700">
    <property type="component" value="Unassembled WGS sequence"/>
</dbReference>
<keyword evidence="3 5" id="KW-1133">Transmembrane helix</keyword>
<feature type="transmembrane region" description="Helical" evidence="5">
    <location>
        <begin position="119"/>
        <end position="139"/>
    </location>
</feature>
<evidence type="ECO:0000256" key="2">
    <source>
        <dbReference type="ARBA" id="ARBA00022692"/>
    </source>
</evidence>
<organism evidence="7 8">
    <name type="scientific">Rhodoferax potami</name>
    <dbReference type="NCBI Taxonomy" id="3068338"/>
    <lineage>
        <taxon>Bacteria</taxon>
        <taxon>Pseudomonadati</taxon>
        <taxon>Pseudomonadota</taxon>
        <taxon>Betaproteobacteria</taxon>
        <taxon>Burkholderiales</taxon>
        <taxon>Comamonadaceae</taxon>
        <taxon>Rhodoferax</taxon>
    </lineage>
</organism>
<evidence type="ECO:0000313" key="8">
    <source>
        <dbReference type="Proteomes" id="UP001321700"/>
    </source>
</evidence>
<reference evidence="7 8" key="1">
    <citation type="submission" date="2023-08" db="EMBL/GenBank/DDBJ databases">
        <title>Rhodoferax potami sp. nov. and Rhodoferax mekongensis sp. nov., isolated from the Mekong River in Thailand.</title>
        <authorList>
            <person name="Kitikhun S."/>
            <person name="Charoenyingcharoen P."/>
            <person name="Siriarchawattana P."/>
            <person name="Likhitrattanapisal S."/>
            <person name="Nilsakha T."/>
            <person name="Chanpet A."/>
            <person name="Rattanawaree P."/>
            <person name="Ingsriswang S."/>
        </authorList>
    </citation>
    <scope>NUCLEOTIDE SEQUENCE [LARGE SCALE GENOMIC DNA]</scope>
    <source>
        <strain evidence="7 8">TBRC 17660</strain>
    </source>
</reference>
<feature type="transmembrane region" description="Helical" evidence="5">
    <location>
        <begin position="334"/>
        <end position="355"/>
    </location>
</feature>
<keyword evidence="8" id="KW-1185">Reference proteome</keyword>
<dbReference type="EMBL" id="JAVBIK010000001">
    <property type="protein sequence ID" value="MDT7519676.1"/>
    <property type="molecule type" value="Genomic_DNA"/>
</dbReference>
<keyword evidence="4 5" id="KW-0472">Membrane</keyword>
<dbReference type="InterPro" id="IPR007016">
    <property type="entry name" value="O-antigen_ligase-rel_domated"/>
</dbReference>
<sequence length="430" mass="48685">MILIIYSNINGLLGWEDFALKGFIKFQDYGLILALTLISFSVFRKEETLEPDYLKITKSRALLFAVNLHWFFYIGLFIFSILAMNNLTWPIKMGRTFFYGIIFYLIYKELKPNPIENFEKIITALQYFTIFFGICYISYNLLGLDIYPKGAYEEFEVASTAAPVARNFSGFPTFAYYFIFLFTQRLLTGSGKWFVNITGLSILLFCVPLMLTRGTLILVAVMLLALVVYRIPSSKTFVRLIVLTILIGVGLLIAPYVAEGHYQALMNRLQEFGTNGISGAKNLSVRSREFEQIVSNVIDFSPFIGFGFTVPAAFGFVTTQIHGGSADNGFSNLIGVSGFVGLAIFMSVIASWMILNIKLQALKAEQYSKVNFIFIFFMLGTFMNGSYMSYMHQFALFLAYDLFAFAYFKNKQVALPSVAPIIFTQTFPVK</sequence>
<feature type="domain" description="O-antigen ligase-related" evidence="6">
    <location>
        <begin position="200"/>
        <end position="346"/>
    </location>
</feature>